<reference evidence="2" key="1">
    <citation type="submission" date="2016-04" db="EMBL/GenBank/DDBJ databases">
        <authorList>
            <person name="Evans L.H."/>
            <person name="Alamgir A."/>
            <person name="Owens N."/>
            <person name="Weber N.D."/>
            <person name="Virtaneva K."/>
            <person name="Barbian K."/>
            <person name="Babar A."/>
            <person name="Rosenke K."/>
        </authorList>
    </citation>
    <scope>NUCLEOTIDE SEQUENCE</scope>
    <source>
        <strain evidence="2">Nono1</strain>
    </source>
</reference>
<accession>A0A1M4EM89</accession>
<evidence type="ECO:0000313" key="2">
    <source>
        <dbReference type="EMBL" id="SBO99935.1"/>
    </source>
</evidence>
<proteinExistence type="predicted"/>
<organism evidence="2">
    <name type="scientific">Nonomuraea gerenzanensis</name>
    <dbReference type="NCBI Taxonomy" id="93944"/>
    <lineage>
        <taxon>Bacteria</taxon>
        <taxon>Bacillati</taxon>
        <taxon>Actinomycetota</taxon>
        <taxon>Actinomycetes</taxon>
        <taxon>Streptosporangiales</taxon>
        <taxon>Streptosporangiaceae</taxon>
        <taxon>Nonomuraea</taxon>
    </lineage>
</organism>
<dbReference type="Pfam" id="PF19457">
    <property type="entry name" value="DUF5994"/>
    <property type="match status" value="1"/>
</dbReference>
<evidence type="ECO:0000256" key="1">
    <source>
        <dbReference type="SAM" id="MobiDB-lite"/>
    </source>
</evidence>
<dbReference type="InterPro" id="IPR046036">
    <property type="entry name" value="DUF5994"/>
</dbReference>
<dbReference type="EMBL" id="LT559118">
    <property type="protein sequence ID" value="SBO99935.1"/>
    <property type="molecule type" value="Genomic_DNA"/>
</dbReference>
<feature type="region of interest" description="Disordered" evidence="1">
    <location>
        <begin position="1"/>
        <end position="21"/>
    </location>
</feature>
<dbReference type="AlphaFoldDB" id="A0A1M4EM89"/>
<dbReference type="RefSeq" id="WP_225268567.1">
    <property type="nucleotide sequence ID" value="NZ_CP084058.1"/>
</dbReference>
<sequence length="435" mass="46931">MPNQQPSARSRPDRPPRIFLEPTLTRDGTLDGAWWPYSTDLCRELPALIRILQDRLGPVLRIRLDRAAWDEVPVHLLLDGRFLRVSSLSATPHTIRMIRGNQDGFLLLVIPPDTTAPVAAAAMKTAARTGNTLTANEILLRCREAPSARLPGPRMRRYHPFDQEAVLALIDADRLPGQPACTASELAHALAGTSRRDPVAWAGLEPPRTCVLADHHDRVIGAVSYAAHRDGGPGQILWLHGQEIPDVVDDLVAHALQGLAGRTVVHAFTASLGLGLAALPAGRRPVTTKVLERAGFRGRDSWRYLHRRVPPEAAATGRPGVEVVRSQAPPGWWVKAEGDGCSAELVVEEPAGGLGVVWWFGAGAGQADETLERDLLREADRLLAEHGVGETVMYVAGTPITPVFEAAGFTEVDHLVSYVQPVMSAADPLAAAGRA</sequence>
<gene>
    <name evidence="2" type="ORF">BN4615_P9451</name>
</gene>
<name>A0A1M4EM89_9ACTN</name>
<protein>
    <submittedName>
        <fullName evidence="2">Uncharacterized protein</fullName>
    </submittedName>
</protein>